<keyword evidence="4" id="KW-0233">DNA recombination</keyword>
<dbReference type="PROSITE" id="PS51898">
    <property type="entry name" value="TYR_RECOMBINASE"/>
    <property type="match status" value="1"/>
</dbReference>
<dbReference type="Pfam" id="PF13356">
    <property type="entry name" value="Arm-DNA-bind_3"/>
    <property type="match status" value="1"/>
</dbReference>
<dbReference type="Gene3D" id="1.10.150.130">
    <property type="match status" value="1"/>
</dbReference>
<dbReference type="Gene3D" id="1.10.443.10">
    <property type="entry name" value="Intergrase catalytic core"/>
    <property type="match status" value="1"/>
</dbReference>
<dbReference type="GO" id="GO:0006310">
    <property type="term" value="P:DNA recombination"/>
    <property type="evidence" value="ECO:0007669"/>
    <property type="project" value="UniProtKB-KW"/>
</dbReference>
<reference evidence="6 7" key="1">
    <citation type="submission" date="2020-02" db="EMBL/GenBank/DDBJ databases">
        <authorList>
            <person name="Yang Z."/>
        </authorList>
    </citation>
    <scope>NUCLEOTIDE SEQUENCE [LARGE SCALE GENOMIC DNA]</scope>
    <source>
        <strain evidence="6 7">HX-7-9</strain>
    </source>
</reference>
<name>A0A6B2KTZ7_9NEIS</name>
<dbReference type="Pfam" id="PF00589">
    <property type="entry name" value="Phage_integrase"/>
    <property type="match status" value="1"/>
</dbReference>
<feature type="domain" description="Tyr recombinase" evidence="5">
    <location>
        <begin position="224"/>
        <end position="415"/>
    </location>
</feature>
<dbReference type="InterPro" id="IPR002104">
    <property type="entry name" value="Integrase_catalytic"/>
</dbReference>
<dbReference type="AlphaFoldDB" id="A0A6B2KTZ7"/>
<sequence length="453" mass="51431">MPLTATQIKHARFNPDAKPTGKENRLSDGDSLFLYLEKTGGKYWRMPYRFGGKQKLFPVGVYCSATSFDLQGNPLPDQVVMSLAEARQRRDEAKALLRQGLDPMAARQVAKEQAAQASANSFAAVALEWHARNKAKWCEDHAERVWKRIHAHLLPAIGDMPIEDIRTKHLLAALRPVEARGTLDVASRLSQYANAICRYAVQTGRIESNPAIDLSGALAVRKVVHRPALPLNRLPELLNSIAGANIRHVTRYAFELIMLTFLRSSELRMARWHEVDFERAVWTIPSERVPLEDVRYSIRGAKMHTPHVVPLCRQAIAVLRRLQQLNNRSDLIFPGDRSFDKPLCENTLNQALRRMGYATHELCGHGFRTMACSALNESGQWNRDAIERQMSHQHRDSVRAAYMHKAEFLKERHAMMQWWGDFLDAQRAGHYVDPTEFAGGHPTVVPLFRQISG</sequence>
<dbReference type="GO" id="GO:0003677">
    <property type="term" value="F:DNA binding"/>
    <property type="evidence" value="ECO:0007669"/>
    <property type="project" value="UniProtKB-KW"/>
</dbReference>
<dbReference type="Pfam" id="PF22022">
    <property type="entry name" value="Phage_int_M"/>
    <property type="match status" value="1"/>
</dbReference>
<dbReference type="InterPro" id="IPR025166">
    <property type="entry name" value="Integrase_DNA_bind_dom"/>
</dbReference>
<dbReference type="SUPFAM" id="SSF56349">
    <property type="entry name" value="DNA breaking-rejoining enzymes"/>
    <property type="match status" value="1"/>
</dbReference>
<keyword evidence="2" id="KW-0229">DNA integration</keyword>
<dbReference type="InterPro" id="IPR038488">
    <property type="entry name" value="Integrase_DNA-bd_sf"/>
</dbReference>
<accession>A0A6B2KTZ7</accession>
<protein>
    <submittedName>
        <fullName evidence="6">Tyrosine-type recombinase/integrase</fullName>
    </submittedName>
</protein>
<evidence type="ECO:0000313" key="6">
    <source>
        <dbReference type="EMBL" id="NDV13540.1"/>
    </source>
</evidence>
<dbReference type="Proteomes" id="UP000482578">
    <property type="component" value="Unassembled WGS sequence"/>
</dbReference>
<evidence type="ECO:0000256" key="1">
    <source>
        <dbReference type="ARBA" id="ARBA00008857"/>
    </source>
</evidence>
<evidence type="ECO:0000313" key="7">
    <source>
        <dbReference type="Proteomes" id="UP000482578"/>
    </source>
</evidence>
<dbReference type="CDD" id="cd00801">
    <property type="entry name" value="INT_P4_C"/>
    <property type="match status" value="1"/>
</dbReference>
<comment type="similarity">
    <text evidence="1">Belongs to the 'phage' integrase family.</text>
</comment>
<dbReference type="InterPro" id="IPR011010">
    <property type="entry name" value="DNA_brk_join_enz"/>
</dbReference>
<dbReference type="RefSeq" id="WP_163316724.1">
    <property type="nucleotide sequence ID" value="NZ_JAAGAA010000010.1"/>
</dbReference>
<dbReference type="PANTHER" id="PTHR30629:SF9">
    <property type="entry name" value="PROTEIN INTB-RELATED"/>
    <property type="match status" value="1"/>
</dbReference>
<evidence type="ECO:0000259" key="5">
    <source>
        <dbReference type="PROSITE" id="PS51898"/>
    </source>
</evidence>
<dbReference type="InterPro" id="IPR053876">
    <property type="entry name" value="Phage_int_M"/>
</dbReference>
<evidence type="ECO:0000256" key="3">
    <source>
        <dbReference type="ARBA" id="ARBA00023125"/>
    </source>
</evidence>
<organism evidence="6 7">
    <name type="scientific">Crenobacter caeni</name>
    <dbReference type="NCBI Taxonomy" id="2705474"/>
    <lineage>
        <taxon>Bacteria</taxon>
        <taxon>Pseudomonadati</taxon>
        <taxon>Pseudomonadota</taxon>
        <taxon>Betaproteobacteria</taxon>
        <taxon>Neisseriales</taxon>
        <taxon>Neisseriaceae</taxon>
        <taxon>Crenobacter</taxon>
    </lineage>
</organism>
<dbReference type="Gene3D" id="3.30.160.390">
    <property type="entry name" value="Integrase, DNA-binding domain"/>
    <property type="match status" value="1"/>
</dbReference>
<keyword evidence="7" id="KW-1185">Reference proteome</keyword>
<dbReference type="GO" id="GO:0015074">
    <property type="term" value="P:DNA integration"/>
    <property type="evidence" value="ECO:0007669"/>
    <property type="project" value="UniProtKB-KW"/>
</dbReference>
<gene>
    <name evidence="6" type="ORF">GZH52_12175</name>
</gene>
<dbReference type="InterPro" id="IPR010998">
    <property type="entry name" value="Integrase_recombinase_N"/>
</dbReference>
<evidence type="ECO:0000256" key="2">
    <source>
        <dbReference type="ARBA" id="ARBA00022908"/>
    </source>
</evidence>
<dbReference type="PANTHER" id="PTHR30629">
    <property type="entry name" value="PROPHAGE INTEGRASE"/>
    <property type="match status" value="1"/>
</dbReference>
<dbReference type="EMBL" id="JAAGAA010000010">
    <property type="protein sequence ID" value="NDV13540.1"/>
    <property type="molecule type" value="Genomic_DNA"/>
</dbReference>
<proteinExistence type="inferred from homology"/>
<evidence type="ECO:0000256" key="4">
    <source>
        <dbReference type="ARBA" id="ARBA00023172"/>
    </source>
</evidence>
<dbReference type="InterPro" id="IPR050808">
    <property type="entry name" value="Phage_Integrase"/>
</dbReference>
<keyword evidence="3" id="KW-0238">DNA-binding</keyword>
<comment type="caution">
    <text evidence="6">The sequence shown here is derived from an EMBL/GenBank/DDBJ whole genome shotgun (WGS) entry which is preliminary data.</text>
</comment>
<dbReference type="InterPro" id="IPR013762">
    <property type="entry name" value="Integrase-like_cat_sf"/>
</dbReference>